<keyword evidence="1 5" id="KW-1003">Cell membrane</keyword>
<keyword evidence="4 5" id="KW-0472">Membrane</keyword>
<sequence>MVHAHITSWALGIILFFVAFSLFKSGKEKPFKIVHMVLRLVYVLIVITGIVVVTGVSQLSAEYIAKIVLGIWTIGAMEMVLVRSKKGKPTRVFWIQFIVVLIVTILLGVRLPLGLWSMY</sequence>
<proteinExistence type="inferred from homology"/>
<dbReference type="OrthoDB" id="2365314at2"/>
<dbReference type="Proteomes" id="UP000181936">
    <property type="component" value="Chromosome"/>
</dbReference>
<name>A0A1L3MUG6_9BACI</name>
<dbReference type="Pfam" id="PF07457">
    <property type="entry name" value="DUF1516"/>
    <property type="match status" value="1"/>
</dbReference>
<evidence type="ECO:0000256" key="1">
    <source>
        <dbReference type="ARBA" id="ARBA00022475"/>
    </source>
</evidence>
<feature type="transmembrane region" description="Helical" evidence="5">
    <location>
        <begin position="6"/>
        <end position="24"/>
    </location>
</feature>
<dbReference type="InterPro" id="IPR010899">
    <property type="entry name" value="UPF0344"/>
</dbReference>
<feature type="transmembrane region" description="Helical" evidence="5">
    <location>
        <begin position="63"/>
        <end position="81"/>
    </location>
</feature>
<dbReference type="EMBL" id="CP016020">
    <property type="protein sequence ID" value="APH05964.1"/>
    <property type="molecule type" value="Genomic_DNA"/>
</dbReference>
<dbReference type="KEGG" id="bwh:A9C19_15155"/>
<organism evidence="6 7">
    <name type="scientific">Bacillus weihaiensis</name>
    <dbReference type="NCBI Taxonomy" id="1547283"/>
    <lineage>
        <taxon>Bacteria</taxon>
        <taxon>Bacillati</taxon>
        <taxon>Bacillota</taxon>
        <taxon>Bacilli</taxon>
        <taxon>Bacillales</taxon>
        <taxon>Bacillaceae</taxon>
        <taxon>Bacillus</taxon>
    </lineage>
</organism>
<dbReference type="AlphaFoldDB" id="A0A1L3MUG6"/>
<evidence type="ECO:0000256" key="2">
    <source>
        <dbReference type="ARBA" id="ARBA00022692"/>
    </source>
</evidence>
<dbReference type="GO" id="GO:0005886">
    <property type="term" value="C:plasma membrane"/>
    <property type="evidence" value="ECO:0007669"/>
    <property type="project" value="UniProtKB-SubCell"/>
</dbReference>
<evidence type="ECO:0000313" key="7">
    <source>
        <dbReference type="Proteomes" id="UP000181936"/>
    </source>
</evidence>
<feature type="transmembrane region" description="Helical" evidence="5">
    <location>
        <begin position="93"/>
        <end position="113"/>
    </location>
</feature>
<comment type="subcellular location">
    <subcellularLocation>
        <location evidence="5">Cell membrane</location>
        <topology evidence="5">Multi-pass membrane protein</topology>
    </subcellularLocation>
</comment>
<gene>
    <name evidence="6" type="ORF">A9C19_15155</name>
</gene>
<keyword evidence="2 5" id="KW-0812">Transmembrane</keyword>
<evidence type="ECO:0000256" key="4">
    <source>
        <dbReference type="ARBA" id="ARBA00023136"/>
    </source>
</evidence>
<feature type="transmembrane region" description="Helical" evidence="5">
    <location>
        <begin position="36"/>
        <end position="57"/>
    </location>
</feature>
<accession>A0A1L3MUG6</accession>
<dbReference type="STRING" id="1547283.A9C19_15155"/>
<evidence type="ECO:0000256" key="3">
    <source>
        <dbReference type="ARBA" id="ARBA00022989"/>
    </source>
</evidence>
<dbReference type="HAMAP" id="MF_01536">
    <property type="entry name" value="UPF0344"/>
    <property type="match status" value="1"/>
</dbReference>
<comment type="similarity">
    <text evidence="5">Belongs to the UPF0344 family.</text>
</comment>
<evidence type="ECO:0000313" key="6">
    <source>
        <dbReference type="EMBL" id="APH05964.1"/>
    </source>
</evidence>
<dbReference type="RefSeq" id="WP_072580764.1">
    <property type="nucleotide sequence ID" value="NZ_CP016020.1"/>
</dbReference>
<evidence type="ECO:0000256" key="5">
    <source>
        <dbReference type="HAMAP-Rule" id="MF_01536"/>
    </source>
</evidence>
<dbReference type="NCBIfam" id="NF010198">
    <property type="entry name" value="PRK13673.1-5"/>
    <property type="match status" value="1"/>
</dbReference>
<protein>
    <recommendedName>
        <fullName evidence="5">UPF0344 protein A9C19_15155</fullName>
    </recommendedName>
</protein>
<reference evidence="6 7" key="1">
    <citation type="journal article" date="2016" name="Sci. Rep.">
        <title>Complete genome sequence and transcriptomic analysis of a novel marine strain Bacillus weihaiensis reveals the mechanism of brown algae degradation.</title>
        <authorList>
            <person name="Zhu Y."/>
            <person name="Chen P."/>
            <person name="Bao Y."/>
            <person name="Men Y."/>
            <person name="Zeng Y."/>
            <person name="Yang J."/>
            <person name="Sun J."/>
            <person name="Sun Y."/>
        </authorList>
    </citation>
    <scope>NUCLEOTIDE SEQUENCE [LARGE SCALE GENOMIC DNA]</scope>
    <source>
        <strain evidence="6 7">Alg07</strain>
    </source>
</reference>
<keyword evidence="7" id="KW-1185">Reference proteome</keyword>
<keyword evidence="3 5" id="KW-1133">Transmembrane helix</keyword>